<protein>
    <submittedName>
        <fullName evidence="3">EF-hand domain-containing protein</fullName>
    </submittedName>
</protein>
<dbReference type="eggNOG" id="ENOG502SCCP">
    <property type="taxonomic scope" value="Eukaryota"/>
</dbReference>
<name>A0A1I7T3A4_9PELO</name>
<keyword evidence="2" id="KW-1185">Reference proteome</keyword>
<organism evidence="2 3">
    <name type="scientific">Caenorhabditis tropicalis</name>
    <dbReference type="NCBI Taxonomy" id="1561998"/>
    <lineage>
        <taxon>Eukaryota</taxon>
        <taxon>Metazoa</taxon>
        <taxon>Ecdysozoa</taxon>
        <taxon>Nematoda</taxon>
        <taxon>Chromadorea</taxon>
        <taxon>Rhabditida</taxon>
        <taxon>Rhabditina</taxon>
        <taxon>Rhabditomorpha</taxon>
        <taxon>Rhabditoidea</taxon>
        <taxon>Rhabditidae</taxon>
        <taxon>Peloderinae</taxon>
        <taxon>Caenorhabditis</taxon>
    </lineage>
</organism>
<sequence>MGNVNTIPVVSQTKSLVQLATGDKDGAAETQEKFLHECIGVSQVTSAVYLLAGETEKAGETQIRCGKTLSNFADGVPVVGHVKGAIHHAVGDHEGGNKALVAATRTTGVMAGGAAGFLIGGPVGAVAGGIASGGALDGAATLGASLREKEYKPEGIFASVQEVIDNPSGGAVFDAVAGPVFDGLAGYQGGKIAGAIENAAAARAANAPIDPKNAAKAAEVRVYADKAMAIAEEMRETPGVTSGELMKQYDVAMALDKKATLIEKAGRPTPSGFNPKATKSPNVYPPGVTEQDSNGKKFKTNTECTQQASTSHSSRERTTTKTETFNTNSSSSIRCYTSDKLLNETKFYQELRQVVHAFKKFDFNHEYDLSFIEAKIERFLKGKGAPVVQTVKMFTKTMLNESETQNFKTEQVVSVLYGKTTAEKFDKKNPLKGFQVLLRHQSETMGALHILLSHPQDMLDILPGLDISLFPPHIRSFLENDLKNLKNGTQRRRLTEDQKLAIVQEAKQYYAKCPSDKRKMMANELLLVAYLRLHMNPLNFYAHQFYPVPPIRQQFRVIFNVPTTTNQIRQLAICLSCDQGGSGKAIIYKSPGKDGVDCDCYEIITSFLI</sequence>
<evidence type="ECO:0000256" key="1">
    <source>
        <dbReference type="SAM" id="MobiDB-lite"/>
    </source>
</evidence>
<dbReference type="PANTHER" id="PTHR34494">
    <property type="entry name" value="PROTEIN CBG25024"/>
    <property type="match status" value="1"/>
</dbReference>
<dbReference type="PANTHER" id="PTHR34494:SF1">
    <property type="entry name" value="PROTEIN CBG25024"/>
    <property type="match status" value="1"/>
</dbReference>
<proteinExistence type="predicted"/>
<dbReference type="AlphaFoldDB" id="A0A1I7T3A4"/>
<evidence type="ECO:0000313" key="2">
    <source>
        <dbReference type="Proteomes" id="UP000095282"/>
    </source>
</evidence>
<dbReference type="Proteomes" id="UP000095282">
    <property type="component" value="Unplaced"/>
</dbReference>
<dbReference type="WBParaSite" id="Csp11.Scaffold488.g2011.t1">
    <property type="protein sequence ID" value="Csp11.Scaffold488.g2011.t1"/>
    <property type="gene ID" value="Csp11.Scaffold488.g2011"/>
</dbReference>
<feature type="compositionally biased region" description="Low complexity" evidence="1">
    <location>
        <begin position="321"/>
        <end position="331"/>
    </location>
</feature>
<reference evidence="3" key="1">
    <citation type="submission" date="2016-11" db="UniProtKB">
        <authorList>
            <consortium name="WormBaseParasite"/>
        </authorList>
    </citation>
    <scope>IDENTIFICATION</scope>
</reference>
<feature type="region of interest" description="Disordered" evidence="1">
    <location>
        <begin position="265"/>
        <end position="331"/>
    </location>
</feature>
<evidence type="ECO:0000313" key="3">
    <source>
        <dbReference type="WBParaSite" id="Csp11.Scaffold488.g2011.t1"/>
    </source>
</evidence>
<accession>A0A1I7T3A4</accession>